<keyword evidence="4" id="KW-0539">Nucleus</keyword>
<feature type="compositionally biased region" description="Low complexity" evidence="6">
    <location>
        <begin position="35"/>
        <end position="49"/>
    </location>
</feature>
<dbReference type="InterPro" id="IPR016181">
    <property type="entry name" value="Acyl_CoA_acyltransferase"/>
</dbReference>
<keyword evidence="3" id="KW-0653">Protein transport</keyword>
<comment type="caution">
    <text evidence="9">The sequence shown here is derived from an EMBL/GenBank/DDBJ whole genome shotgun (WGS) entry which is preliminary data.</text>
</comment>
<dbReference type="GO" id="GO:0044613">
    <property type="term" value="C:nuclear pore central transport channel"/>
    <property type="evidence" value="ECO:0007669"/>
    <property type="project" value="TreeGrafter"/>
</dbReference>
<dbReference type="AlphaFoldDB" id="A0A3E2H5D5"/>
<evidence type="ECO:0008006" key="11">
    <source>
        <dbReference type="Google" id="ProtNLM"/>
    </source>
</evidence>
<dbReference type="OrthoDB" id="6162375at2759"/>
<dbReference type="GO" id="GO:0036228">
    <property type="term" value="P:protein localization to nuclear inner membrane"/>
    <property type="evidence" value="ECO:0007669"/>
    <property type="project" value="TreeGrafter"/>
</dbReference>
<dbReference type="Pfam" id="PF13634">
    <property type="entry name" value="Nucleoporin_FG"/>
    <property type="match status" value="1"/>
</dbReference>
<evidence type="ECO:0000256" key="3">
    <source>
        <dbReference type="ARBA" id="ARBA00023132"/>
    </source>
</evidence>
<evidence type="ECO:0000256" key="2">
    <source>
        <dbReference type="ARBA" id="ARBA00022448"/>
    </source>
</evidence>
<dbReference type="Pfam" id="PF18570">
    <property type="entry name" value="Nup54_57_C"/>
    <property type="match status" value="1"/>
</dbReference>
<feature type="compositionally biased region" description="Polar residues" evidence="6">
    <location>
        <begin position="18"/>
        <end position="28"/>
    </location>
</feature>
<feature type="non-terminal residue" evidence="9">
    <location>
        <position position="1"/>
    </location>
</feature>
<dbReference type="PANTHER" id="PTHR13000">
    <property type="entry name" value="NUCLEOPORIN P54"/>
    <property type="match status" value="1"/>
</dbReference>
<accession>A0A3E2H5D5</accession>
<dbReference type="InterPro" id="IPR025712">
    <property type="entry name" value="Nup54_alpha-helical_dom"/>
</dbReference>
<proteinExistence type="predicted"/>
<dbReference type="GO" id="GO:0017056">
    <property type="term" value="F:structural constituent of nuclear pore"/>
    <property type="evidence" value="ECO:0007669"/>
    <property type="project" value="TreeGrafter"/>
</dbReference>
<feature type="coiled-coil region" evidence="5">
    <location>
        <begin position="401"/>
        <end position="435"/>
    </location>
</feature>
<evidence type="ECO:0000313" key="10">
    <source>
        <dbReference type="Proteomes" id="UP000258309"/>
    </source>
</evidence>
<reference evidence="9 10" key="1">
    <citation type="submission" date="2018-05" db="EMBL/GenBank/DDBJ databases">
        <title>Draft genome sequence of Scytalidium lignicola DSM 105466, a ubiquitous saprotrophic fungus.</title>
        <authorList>
            <person name="Buettner E."/>
            <person name="Gebauer A.M."/>
            <person name="Hofrichter M."/>
            <person name="Liers C."/>
            <person name="Kellner H."/>
        </authorList>
    </citation>
    <scope>NUCLEOTIDE SEQUENCE [LARGE SCALE GENOMIC DNA]</scope>
    <source>
        <strain evidence="9 10">DSM 105466</strain>
    </source>
</reference>
<keyword evidence="10" id="KW-1185">Reference proteome</keyword>
<gene>
    <name evidence="9" type="ORF">B7463_g7762</name>
</gene>
<dbReference type="GO" id="GO:0006607">
    <property type="term" value="P:NLS-bearing protein import into nucleus"/>
    <property type="evidence" value="ECO:0007669"/>
    <property type="project" value="TreeGrafter"/>
</dbReference>
<evidence type="ECO:0000259" key="7">
    <source>
        <dbReference type="Pfam" id="PF13302"/>
    </source>
</evidence>
<organism evidence="9 10">
    <name type="scientific">Scytalidium lignicola</name>
    <name type="common">Hyphomycete</name>
    <dbReference type="NCBI Taxonomy" id="5539"/>
    <lineage>
        <taxon>Eukaryota</taxon>
        <taxon>Fungi</taxon>
        <taxon>Dikarya</taxon>
        <taxon>Ascomycota</taxon>
        <taxon>Pezizomycotina</taxon>
        <taxon>Leotiomycetes</taxon>
        <taxon>Leotiomycetes incertae sedis</taxon>
        <taxon>Scytalidium</taxon>
    </lineage>
</organism>
<comment type="subcellular location">
    <subcellularLocation>
        <location evidence="1">Nucleus</location>
        <location evidence="1">Nuclear pore complex</location>
    </subcellularLocation>
</comment>
<dbReference type="GO" id="GO:0006999">
    <property type="term" value="P:nuclear pore organization"/>
    <property type="evidence" value="ECO:0007669"/>
    <property type="project" value="TreeGrafter"/>
</dbReference>
<feature type="compositionally biased region" description="Low complexity" evidence="6">
    <location>
        <begin position="87"/>
        <end position="102"/>
    </location>
</feature>
<feature type="compositionally biased region" description="Low complexity" evidence="6">
    <location>
        <begin position="110"/>
        <end position="124"/>
    </location>
</feature>
<feature type="non-terminal residue" evidence="9">
    <location>
        <position position="715"/>
    </location>
</feature>
<evidence type="ECO:0000256" key="4">
    <source>
        <dbReference type="ARBA" id="ARBA00023242"/>
    </source>
</evidence>
<dbReference type="Gene3D" id="3.40.630.30">
    <property type="match status" value="1"/>
</dbReference>
<evidence type="ECO:0000256" key="5">
    <source>
        <dbReference type="SAM" id="Coils"/>
    </source>
</evidence>
<evidence type="ECO:0000259" key="8">
    <source>
        <dbReference type="Pfam" id="PF13874"/>
    </source>
</evidence>
<dbReference type="InterPro" id="IPR000182">
    <property type="entry name" value="GNAT_dom"/>
</dbReference>
<evidence type="ECO:0000256" key="1">
    <source>
        <dbReference type="ARBA" id="ARBA00004567"/>
    </source>
</evidence>
<dbReference type="Gene3D" id="1.20.5.490">
    <property type="entry name" value="Single helix bin"/>
    <property type="match status" value="1"/>
</dbReference>
<dbReference type="InterPro" id="IPR024864">
    <property type="entry name" value="Nup54/Nup57/Nup44"/>
</dbReference>
<dbReference type="Pfam" id="PF13874">
    <property type="entry name" value="Nup54"/>
    <property type="match status" value="1"/>
</dbReference>
<dbReference type="InterPro" id="IPR025574">
    <property type="entry name" value="Nucleoporin_FG_rpt"/>
</dbReference>
<protein>
    <recommendedName>
        <fullName evidence="11">N-acetyltransferase domain-containing protein</fullName>
    </recommendedName>
</protein>
<feature type="compositionally biased region" description="Polar residues" evidence="6">
    <location>
        <begin position="1"/>
        <end position="11"/>
    </location>
</feature>
<keyword evidence="5" id="KW-0175">Coiled coil</keyword>
<evidence type="ECO:0000256" key="6">
    <source>
        <dbReference type="SAM" id="MobiDB-lite"/>
    </source>
</evidence>
<dbReference type="PANTHER" id="PTHR13000:SF0">
    <property type="entry name" value="NUCLEOPORIN P54"/>
    <property type="match status" value="1"/>
</dbReference>
<dbReference type="Gene3D" id="1.20.5.3600">
    <property type="match status" value="1"/>
</dbReference>
<dbReference type="SUPFAM" id="SSF55729">
    <property type="entry name" value="Acyl-CoA N-acyltransferases (Nat)"/>
    <property type="match status" value="1"/>
</dbReference>
<dbReference type="Proteomes" id="UP000258309">
    <property type="component" value="Unassembled WGS sequence"/>
</dbReference>
<feature type="compositionally biased region" description="Gly residues" evidence="6">
    <location>
        <begin position="125"/>
        <end position="145"/>
    </location>
</feature>
<feature type="region of interest" description="Disordered" evidence="6">
    <location>
        <begin position="1"/>
        <end position="162"/>
    </location>
</feature>
<dbReference type="GO" id="GO:0016747">
    <property type="term" value="F:acyltransferase activity, transferring groups other than amino-acyl groups"/>
    <property type="evidence" value="ECO:0007669"/>
    <property type="project" value="InterPro"/>
</dbReference>
<evidence type="ECO:0000313" key="9">
    <source>
        <dbReference type="EMBL" id="RFU28589.1"/>
    </source>
</evidence>
<feature type="domain" description="N-acetyltransferase" evidence="7">
    <location>
        <begin position="573"/>
        <end position="652"/>
    </location>
</feature>
<name>A0A3E2H5D5_SCYLI</name>
<dbReference type="Pfam" id="PF13302">
    <property type="entry name" value="Acetyltransf_3"/>
    <property type="match status" value="1"/>
</dbReference>
<dbReference type="EMBL" id="NCSJ02000158">
    <property type="protein sequence ID" value="RFU28589.1"/>
    <property type="molecule type" value="Genomic_DNA"/>
</dbReference>
<feature type="domain" description="Nucleoporin Nup54 alpha-helical" evidence="8">
    <location>
        <begin position="235"/>
        <end position="371"/>
    </location>
</feature>
<keyword evidence="3" id="KW-0509">mRNA transport</keyword>
<sequence length="715" mass="79629">MFGAVNQQQNPGGLFGSTLGTQNQQQPSGGLFGSTLGANNANQNQQQQQTGGGLFGNLNRPQGGGGLFGGLNSNQQNQPAQGGGLFGQSTQQQQQPQQQQSGGPFGGFGQSQQQQQPQQQQQQQQGGGLFGGLGQNNQQQGGGFFGQSQQPQQQQQQQPNSLFSQTMRQPLGLSQAQLGNSLWQPNSSLSPREKSIPDQIVTVVEKWDPKNPNCAFHYYFYNKVDESMAPFYRPAPYEDPKAWEEALSKKPGPGYIPVLCTGFAQMGERIKTQQRNLAEFNARLHEINSSLSAMLQNHDTRTSIRAMDARRKHLVLKQRALALATKVQVLRNRGYALGSDEEELRDKLMMLERGVSDPGLGARSEEIWARMISVQERAKLLRNELEKSGAESYDVLDEDSSRRAKKILEDYQTQLVHLKRELDAIQQEYVEWEKEQGPKSGRSQKTQYTVPKGVLIAGINYEPAGEVVTGPPALNPHSIPTSNLTLQTKNTPHHCKVVPLSDEHVEDLFANLGGMDNASLWKYMTTGPYADIGPFKTGLIQNMRESNFFVPFTILSDDPRHVTNRNKPNSSSSSLSSAVGLICILNARPEHYALEIGCVIFAKTLQRTAAATEAIYLFMKYSFEDLHYRRVEWKANNLNEPSKRAALRLGFQFEGVFRKHMVLKGKHRDTAWFSVTDDEWFGGVGAALEKWLSESNFDAEGRQVRSLEEIRKGVR</sequence>
<keyword evidence="2" id="KW-0813">Transport</keyword>
<keyword evidence="3" id="KW-0906">Nuclear pore complex</keyword>
<keyword evidence="3" id="KW-0811">Translocation</keyword>
<feature type="compositionally biased region" description="Low complexity" evidence="6">
    <location>
        <begin position="146"/>
        <end position="162"/>
    </location>
</feature>